<keyword evidence="5" id="KW-1133">Transmembrane helix</keyword>
<evidence type="ECO:0000259" key="6">
    <source>
        <dbReference type="SMART" id="SM00563"/>
    </source>
</evidence>
<dbReference type="EC" id="2.3.1.51" evidence="4"/>
<feature type="domain" description="Phospholipid/glycerol acyltransferase" evidence="6">
    <location>
        <begin position="102"/>
        <end position="219"/>
    </location>
</feature>
<evidence type="ECO:0000256" key="4">
    <source>
        <dbReference type="RuleBase" id="RU361267"/>
    </source>
</evidence>
<evidence type="ECO:0000256" key="5">
    <source>
        <dbReference type="SAM" id="Phobius"/>
    </source>
</evidence>
<evidence type="ECO:0000256" key="3">
    <source>
        <dbReference type="ARBA" id="ARBA00023315"/>
    </source>
</evidence>
<accession>A0ABR1S816</accession>
<comment type="similarity">
    <text evidence="1 4">Belongs to the 1-acyl-sn-glycerol-3-phosphate acyltransferase family.</text>
</comment>
<dbReference type="InterPro" id="IPR002123">
    <property type="entry name" value="Plipid/glycerol_acylTrfase"/>
</dbReference>
<dbReference type="SMART" id="SM00563">
    <property type="entry name" value="PlsC"/>
    <property type="match status" value="1"/>
</dbReference>
<keyword evidence="4" id="KW-0444">Lipid biosynthesis</keyword>
<proteinExistence type="inferred from homology"/>
<dbReference type="EMBL" id="JAQQWI010000007">
    <property type="protein sequence ID" value="KAK8027525.1"/>
    <property type="molecule type" value="Genomic_DNA"/>
</dbReference>
<feature type="transmembrane region" description="Helical" evidence="5">
    <location>
        <begin position="6"/>
        <end position="26"/>
    </location>
</feature>
<dbReference type="PANTHER" id="PTHR10434">
    <property type="entry name" value="1-ACYL-SN-GLYCEROL-3-PHOSPHATE ACYLTRANSFERASE"/>
    <property type="match status" value="1"/>
</dbReference>
<sequence length="302" mass="32659">MSFLLYFAYFVAGQVALTLALYMLSFLVPKAAFAARSLAAYMALVVTASCGVFISIAMRIAGCGQSAQWATGRVFKFFMSAATGITFEIDDPDKHLDTVRPAVFVGNHQTELDVLMLGCMFPKYCAVTAKKSLKSWPFLGWFMTLSGTVFIDRKNTSDARAAMAKAATEMKQLKQSVYMFPEGTRSYSKEPTLLPFKKGAFHLAVQAGVPIVPVVVANYSHVLYVKSFIFNAGKVPVKVLDPIPTTGLTSADVDELTRSTREVMLKELVTLSSKAQRRPMAVPASNGGDGVVKASGAEATIS</sequence>
<evidence type="ECO:0000256" key="2">
    <source>
        <dbReference type="ARBA" id="ARBA00022679"/>
    </source>
</evidence>
<name>A0ABR1S816_9PEZI</name>
<keyword evidence="5" id="KW-0812">Transmembrane</keyword>
<evidence type="ECO:0000313" key="8">
    <source>
        <dbReference type="Proteomes" id="UP001396898"/>
    </source>
</evidence>
<comment type="catalytic activity">
    <reaction evidence="4">
        <text>a 1-acyl-sn-glycero-3-phosphate + an acyl-CoA = a 1,2-diacyl-sn-glycero-3-phosphate + CoA</text>
        <dbReference type="Rhea" id="RHEA:19709"/>
        <dbReference type="ChEBI" id="CHEBI:57287"/>
        <dbReference type="ChEBI" id="CHEBI:57970"/>
        <dbReference type="ChEBI" id="CHEBI:58342"/>
        <dbReference type="ChEBI" id="CHEBI:58608"/>
        <dbReference type="EC" id="2.3.1.51"/>
    </reaction>
</comment>
<keyword evidence="4" id="KW-1208">Phospholipid metabolism</keyword>
<dbReference type="SUPFAM" id="SSF69593">
    <property type="entry name" value="Glycerol-3-phosphate (1)-acyltransferase"/>
    <property type="match status" value="1"/>
</dbReference>
<evidence type="ECO:0000256" key="1">
    <source>
        <dbReference type="ARBA" id="ARBA00008655"/>
    </source>
</evidence>
<dbReference type="GO" id="GO:0016746">
    <property type="term" value="F:acyltransferase activity"/>
    <property type="evidence" value="ECO:0007669"/>
    <property type="project" value="UniProtKB-KW"/>
</dbReference>
<evidence type="ECO:0000313" key="7">
    <source>
        <dbReference type="EMBL" id="KAK8027525.1"/>
    </source>
</evidence>
<keyword evidence="5" id="KW-0472">Membrane</keyword>
<comment type="caution">
    <text evidence="7">The sequence shown here is derived from an EMBL/GenBank/DDBJ whole genome shotgun (WGS) entry which is preliminary data.</text>
</comment>
<dbReference type="Proteomes" id="UP001396898">
    <property type="component" value="Unassembled WGS sequence"/>
</dbReference>
<keyword evidence="4" id="KW-0594">Phospholipid biosynthesis</keyword>
<keyword evidence="2 4" id="KW-0808">Transferase</keyword>
<keyword evidence="4" id="KW-0443">Lipid metabolism</keyword>
<comment type="domain">
    <text evidence="4">The HXXXXD motif is essential for acyltransferase activity and may constitute the binding site for the phosphate moiety of the glycerol-3-phosphate.</text>
</comment>
<dbReference type="Pfam" id="PF01553">
    <property type="entry name" value="Acyltransferase"/>
    <property type="match status" value="1"/>
</dbReference>
<dbReference type="PANTHER" id="PTHR10434:SF11">
    <property type="entry name" value="1-ACYL-SN-GLYCEROL-3-PHOSPHATE ACYLTRANSFERASE"/>
    <property type="match status" value="1"/>
</dbReference>
<organism evidence="7 8">
    <name type="scientific">Apiospora marii</name>
    <dbReference type="NCBI Taxonomy" id="335849"/>
    <lineage>
        <taxon>Eukaryota</taxon>
        <taxon>Fungi</taxon>
        <taxon>Dikarya</taxon>
        <taxon>Ascomycota</taxon>
        <taxon>Pezizomycotina</taxon>
        <taxon>Sordariomycetes</taxon>
        <taxon>Xylariomycetidae</taxon>
        <taxon>Amphisphaeriales</taxon>
        <taxon>Apiosporaceae</taxon>
        <taxon>Apiospora</taxon>
    </lineage>
</organism>
<gene>
    <name evidence="7" type="ORF">PG991_004581</name>
</gene>
<dbReference type="NCBIfam" id="TIGR00530">
    <property type="entry name" value="AGP_acyltrn"/>
    <property type="match status" value="1"/>
</dbReference>
<dbReference type="InterPro" id="IPR004552">
    <property type="entry name" value="AGP_acyltrans"/>
</dbReference>
<feature type="transmembrane region" description="Helical" evidence="5">
    <location>
        <begin position="38"/>
        <end position="58"/>
    </location>
</feature>
<reference evidence="7 8" key="1">
    <citation type="submission" date="2023-01" db="EMBL/GenBank/DDBJ databases">
        <title>Analysis of 21 Apiospora genomes using comparative genomics revels a genus with tremendous synthesis potential of carbohydrate active enzymes and secondary metabolites.</title>
        <authorList>
            <person name="Sorensen T."/>
        </authorList>
    </citation>
    <scope>NUCLEOTIDE SEQUENCE [LARGE SCALE GENOMIC DNA]</scope>
    <source>
        <strain evidence="7 8">CBS 20057</strain>
    </source>
</reference>
<keyword evidence="3 4" id="KW-0012">Acyltransferase</keyword>
<keyword evidence="8" id="KW-1185">Reference proteome</keyword>
<dbReference type="CDD" id="cd07989">
    <property type="entry name" value="LPLAT_AGPAT-like"/>
    <property type="match status" value="1"/>
</dbReference>
<protein>
    <recommendedName>
        <fullName evidence="4">1-acyl-sn-glycerol-3-phosphate acyltransferase</fullName>
        <ecNumber evidence="4">2.3.1.51</ecNumber>
    </recommendedName>
</protein>